<dbReference type="OrthoDB" id="10468672at2759"/>
<sequence length="344" mass="38251">MTRSHPATASLHPRQAPYGADEGAGGPESYVTTNQREFAERDLAQAHRAPVRAADLPARPLPYGIEVGADSLERFVTTHRAQYAPRDPRDGSIGRREAFDFKGRPVPYAFDVGHEKRGSYETTHQSQFQPQLFDLSQARVPISPQSNYFGRPLPYASQPETDGADRWQSSAQRHFVPRDLALARPTERLKHDAAYNLITLEPNPTFAPAVAEPRGRTAALGITRPVGVNPLPASRQTERHFVQWADTFCTNPLTAHAYTSAAQLREDVSKHTITQPPSSKHHQPVTEAHRVGWPQPTGERSPIKEAYHGRHVSFITKQQESLKLHGRTIFSGALQQNGPIRAII</sequence>
<comment type="caution">
    <text evidence="2">The sequence shown here is derived from an EMBL/GenBank/DDBJ whole genome shotgun (WGS) entry which is preliminary data.</text>
</comment>
<reference evidence="2" key="1">
    <citation type="submission" date="2021-05" db="EMBL/GenBank/DDBJ databases">
        <title>The genome of the haptophyte Pavlova lutheri (Diacronema luteri, Pavlovales) - a model for lipid biosynthesis in eukaryotic algae.</title>
        <authorList>
            <person name="Hulatt C.J."/>
            <person name="Posewitz M.C."/>
        </authorList>
    </citation>
    <scope>NUCLEOTIDE SEQUENCE</scope>
    <source>
        <strain evidence="2">NIVA-4/92</strain>
    </source>
</reference>
<dbReference type="AlphaFoldDB" id="A0A8J5XGV5"/>
<feature type="region of interest" description="Disordered" evidence="1">
    <location>
        <begin position="272"/>
        <end position="300"/>
    </location>
</feature>
<accession>A0A8J5XGV5</accession>
<proteinExistence type="predicted"/>
<dbReference type="Proteomes" id="UP000751190">
    <property type="component" value="Unassembled WGS sequence"/>
</dbReference>
<organism evidence="2 3">
    <name type="scientific">Diacronema lutheri</name>
    <name type="common">Unicellular marine alga</name>
    <name type="synonym">Monochrysis lutheri</name>
    <dbReference type="NCBI Taxonomy" id="2081491"/>
    <lineage>
        <taxon>Eukaryota</taxon>
        <taxon>Haptista</taxon>
        <taxon>Haptophyta</taxon>
        <taxon>Pavlovophyceae</taxon>
        <taxon>Pavlovales</taxon>
        <taxon>Pavlovaceae</taxon>
        <taxon>Diacronema</taxon>
    </lineage>
</organism>
<evidence type="ECO:0000313" key="3">
    <source>
        <dbReference type="Proteomes" id="UP000751190"/>
    </source>
</evidence>
<keyword evidence="3" id="KW-1185">Reference proteome</keyword>
<evidence type="ECO:0000256" key="1">
    <source>
        <dbReference type="SAM" id="MobiDB-lite"/>
    </source>
</evidence>
<gene>
    <name evidence="2" type="ORF">KFE25_011369</name>
</gene>
<name>A0A8J5XGV5_DIALT</name>
<dbReference type="EMBL" id="JAGTXO010000031">
    <property type="protein sequence ID" value="KAG8460594.1"/>
    <property type="molecule type" value="Genomic_DNA"/>
</dbReference>
<protein>
    <submittedName>
        <fullName evidence="2">Uncharacterized protein</fullName>
    </submittedName>
</protein>
<evidence type="ECO:0000313" key="2">
    <source>
        <dbReference type="EMBL" id="KAG8460594.1"/>
    </source>
</evidence>
<feature type="region of interest" description="Disordered" evidence="1">
    <location>
        <begin position="1"/>
        <end position="33"/>
    </location>
</feature>